<keyword evidence="1" id="KW-0472">Membrane</keyword>
<comment type="caution">
    <text evidence="2">The sequence shown here is derived from an EMBL/GenBank/DDBJ whole genome shotgun (WGS) entry which is preliminary data.</text>
</comment>
<keyword evidence="1" id="KW-0812">Transmembrane</keyword>
<dbReference type="Pfam" id="PF06691">
    <property type="entry name" value="DUF1189"/>
    <property type="match status" value="1"/>
</dbReference>
<sequence length="270" mass="31042">MLSNLLYKGRYLLIYYLKQAFIRPKDIYKAKGMKKRHLAAIVALLVFVVTLLNMIQILPTVNSIESDGKEIANDLPEFSVTDGKLQAEGAESYIHQTNTFLFFFDPENETNSNEIDDNLDRLKVPIGIGLFEKELYLNLSGFEMETPYSQIEDFNNETIQTIFNEIGNFSIVSYLISFGILYIGLGLFTLFDLLFIVLFGNLFSRILRSNLRFRENMRIAILSALLPTLLVELASVFNVLSLYTFELKIILSLFFLYLTIKEMKKNTQAD</sequence>
<dbReference type="AlphaFoldDB" id="A0A5R9BYY6"/>
<evidence type="ECO:0000313" key="2">
    <source>
        <dbReference type="EMBL" id="TLQ05533.1"/>
    </source>
</evidence>
<reference evidence="2 3" key="1">
    <citation type="submission" date="2019-05" db="EMBL/GenBank/DDBJ databases">
        <title>The metagenome of a microbial culture collection derived from dairy environment covers the genomic content of the human microbiome.</title>
        <authorList>
            <person name="Roder T."/>
            <person name="Wuthrich D."/>
            <person name="Sattari Z."/>
            <person name="Von Ah U."/>
            <person name="Bar C."/>
            <person name="Ronchi F."/>
            <person name="Macpherson A.J."/>
            <person name="Ganal-Vonarburg S.C."/>
            <person name="Bruggmann R."/>
            <person name="Vergeres G."/>
        </authorList>
    </citation>
    <scope>NUCLEOTIDE SEQUENCE [LARGE SCALE GENOMIC DNA]</scope>
    <source>
        <strain evidence="2 3">FAM 24235</strain>
    </source>
</reference>
<feature type="transmembrane region" description="Helical" evidence="1">
    <location>
        <begin position="171"/>
        <end position="199"/>
    </location>
</feature>
<dbReference type="STRING" id="191770.SAMN04488013_103128"/>
<dbReference type="Proteomes" id="UP000307201">
    <property type="component" value="Unassembled WGS sequence"/>
</dbReference>
<protein>
    <submittedName>
        <fullName evidence="2">DUF1189 domain-containing protein</fullName>
    </submittedName>
</protein>
<feature type="transmembrane region" description="Helical" evidence="1">
    <location>
        <begin position="243"/>
        <end position="260"/>
    </location>
</feature>
<dbReference type="InterPro" id="IPR009574">
    <property type="entry name" value="DUF1189"/>
</dbReference>
<feature type="transmembrane region" description="Helical" evidence="1">
    <location>
        <begin position="219"/>
        <end position="237"/>
    </location>
</feature>
<name>A0A5R9BYY6_9LACT</name>
<evidence type="ECO:0000256" key="1">
    <source>
        <dbReference type="SAM" id="Phobius"/>
    </source>
</evidence>
<gene>
    <name evidence="2" type="ORF">FEZ48_12170</name>
</gene>
<keyword evidence="1" id="KW-1133">Transmembrane helix</keyword>
<dbReference type="EMBL" id="VBTE01000051">
    <property type="protein sequence ID" value="TLQ05533.1"/>
    <property type="molecule type" value="Genomic_DNA"/>
</dbReference>
<dbReference type="OrthoDB" id="2134424at2"/>
<accession>A0A5R9BYY6</accession>
<proteinExistence type="predicted"/>
<organism evidence="2 3">
    <name type="scientific">Marinilactibacillus psychrotolerans</name>
    <dbReference type="NCBI Taxonomy" id="191770"/>
    <lineage>
        <taxon>Bacteria</taxon>
        <taxon>Bacillati</taxon>
        <taxon>Bacillota</taxon>
        <taxon>Bacilli</taxon>
        <taxon>Lactobacillales</taxon>
        <taxon>Carnobacteriaceae</taxon>
        <taxon>Marinilactibacillus</taxon>
    </lineage>
</organism>
<evidence type="ECO:0000313" key="3">
    <source>
        <dbReference type="Proteomes" id="UP000307201"/>
    </source>
</evidence>
<feature type="transmembrane region" description="Helical" evidence="1">
    <location>
        <begin position="38"/>
        <end position="58"/>
    </location>
</feature>